<gene>
    <name evidence="2" type="ORF">CEXT_658961</name>
</gene>
<name>A0AAV4P425_CAEEX</name>
<accession>A0AAV4P425</accession>
<evidence type="ECO:0000256" key="1">
    <source>
        <dbReference type="SAM" id="Phobius"/>
    </source>
</evidence>
<reference evidence="2 3" key="1">
    <citation type="submission" date="2021-06" db="EMBL/GenBank/DDBJ databases">
        <title>Caerostris extrusa draft genome.</title>
        <authorList>
            <person name="Kono N."/>
            <person name="Arakawa K."/>
        </authorList>
    </citation>
    <scope>NUCLEOTIDE SEQUENCE [LARGE SCALE GENOMIC DNA]</scope>
</reference>
<keyword evidence="3" id="KW-1185">Reference proteome</keyword>
<sequence length="96" mass="10864">MIFPPGKLEQVNFFLPVFLILLIARAKCVSSVSVFFVIYTQPTRQASPSLKQKPRTRPSVSSHLLGSILFISSTPLTPCEHPTSFRYLVRQWTILS</sequence>
<keyword evidence="1" id="KW-1133">Transmembrane helix</keyword>
<keyword evidence="1" id="KW-0812">Transmembrane</keyword>
<feature type="transmembrane region" description="Helical" evidence="1">
    <location>
        <begin position="13"/>
        <end position="39"/>
    </location>
</feature>
<dbReference type="AlphaFoldDB" id="A0AAV4P425"/>
<protein>
    <recommendedName>
        <fullName evidence="4">Secreted protein</fullName>
    </recommendedName>
</protein>
<keyword evidence="1" id="KW-0472">Membrane</keyword>
<evidence type="ECO:0000313" key="2">
    <source>
        <dbReference type="EMBL" id="GIX91283.1"/>
    </source>
</evidence>
<dbReference type="Proteomes" id="UP001054945">
    <property type="component" value="Unassembled WGS sequence"/>
</dbReference>
<organism evidence="2 3">
    <name type="scientific">Caerostris extrusa</name>
    <name type="common">Bark spider</name>
    <name type="synonym">Caerostris bankana</name>
    <dbReference type="NCBI Taxonomy" id="172846"/>
    <lineage>
        <taxon>Eukaryota</taxon>
        <taxon>Metazoa</taxon>
        <taxon>Ecdysozoa</taxon>
        <taxon>Arthropoda</taxon>
        <taxon>Chelicerata</taxon>
        <taxon>Arachnida</taxon>
        <taxon>Araneae</taxon>
        <taxon>Araneomorphae</taxon>
        <taxon>Entelegynae</taxon>
        <taxon>Araneoidea</taxon>
        <taxon>Araneidae</taxon>
        <taxon>Caerostris</taxon>
    </lineage>
</organism>
<evidence type="ECO:0000313" key="3">
    <source>
        <dbReference type="Proteomes" id="UP001054945"/>
    </source>
</evidence>
<comment type="caution">
    <text evidence="2">The sequence shown here is derived from an EMBL/GenBank/DDBJ whole genome shotgun (WGS) entry which is preliminary data.</text>
</comment>
<evidence type="ECO:0008006" key="4">
    <source>
        <dbReference type="Google" id="ProtNLM"/>
    </source>
</evidence>
<dbReference type="EMBL" id="BPLR01021572">
    <property type="protein sequence ID" value="GIX91283.1"/>
    <property type="molecule type" value="Genomic_DNA"/>
</dbReference>
<proteinExistence type="predicted"/>